<dbReference type="Proteomes" id="UP000823615">
    <property type="component" value="Unassembled WGS sequence"/>
</dbReference>
<protein>
    <submittedName>
        <fullName evidence="1">AmmeMemoRadiSam system protein B</fullName>
    </submittedName>
</protein>
<name>A0A9D9DYH1_9SPIO</name>
<dbReference type="AlphaFoldDB" id="A0A9D9DYH1"/>
<comment type="caution">
    <text evidence="1">The sequence shown here is derived from an EMBL/GenBank/DDBJ whole genome shotgun (WGS) entry which is preliminary data.</text>
</comment>
<reference evidence="1" key="1">
    <citation type="submission" date="2020-10" db="EMBL/GenBank/DDBJ databases">
        <authorList>
            <person name="Gilroy R."/>
        </authorList>
    </citation>
    <scope>NUCLEOTIDE SEQUENCE</scope>
    <source>
        <strain evidence="1">7293</strain>
    </source>
</reference>
<evidence type="ECO:0000313" key="2">
    <source>
        <dbReference type="Proteomes" id="UP000823615"/>
    </source>
</evidence>
<gene>
    <name evidence="1" type="primary">amrB</name>
    <name evidence="1" type="ORF">IAA97_05375</name>
</gene>
<dbReference type="Pfam" id="PF01875">
    <property type="entry name" value="Memo"/>
    <property type="match status" value="1"/>
</dbReference>
<accession>A0A9D9DYH1</accession>
<dbReference type="NCBIfam" id="TIGR04336">
    <property type="entry name" value="AmmeMemoSam_B"/>
    <property type="match status" value="1"/>
</dbReference>
<reference evidence="1" key="2">
    <citation type="journal article" date="2021" name="PeerJ">
        <title>Extensive microbial diversity within the chicken gut microbiome revealed by metagenomics and culture.</title>
        <authorList>
            <person name="Gilroy R."/>
            <person name="Ravi A."/>
            <person name="Getino M."/>
            <person name="Pursley I."/>
            <person name="Horton D.L."/>
            <person name="Alikhan N.F."/>
            <person name="Baker D."/>
            <person name="Gharbi K."/>
            <person name="Hall N."/>
            <person name="Watson M."/>
            <person name="Adriaenssens E.M."/>
            <person name="Foster-Nyarko E."/>
            <person name="Jarju S."/>
            <person name="Secka A."/>
            <person name="Antonio M."/>
            <person name="Oren A."/>
            <person name="Chaudhuri R.R."/>
            <person name="La Ragione R."/>
            <person name="Hildebrand F."/>
            <person name="Pallen M.J."/>
        </authorList>
    </citation>
    <scope>NUCLEOTIDE SEQUENCE</scope>
    <source>
        <strain evidence="1">7293</strain>
    </source>
</reference>
<sequence>MIYHNAIFYPDTEEELKNLVLPINDKESHKAFILPHMRLASIASLYRDAFSSIPNGKRIVAILPLHRETLEKDQGKFIFSPRKRGEETLLGPVQIESLSENDSKSYEEEEYSLELLYPYVACHNPDSILCPLFVSIKNAEEMKRLSSFIASLDDGNTTFIVSSNMTGRMMGKNTAEDRDSMISLLESKSHLMDLWQRGKITACGAPAIEAVQRVITSAWHLIGLSDDESITGHAAFYAD</sequence>
<dbReference type="InterPro" id="IPR002737">
    <property type="entry name" value="MEMO1_fam"/>
</dbReference>
<proteinExistence type="predicted"/>
<dbReference type="Gene3D" id="3.40.830.10">
    <property type="entry name" value="LigB-like"/>
    <property type="match status" value="1"/>
</dbReference>
<dbReference type="EMBL" id="JADIMT010000066">
    <property type="protein sequence ID" value="MBO8436389.1"/>
    <property type="molecule type" value="Genomic_DNA"/>
</dbReference>
<organism evidence="1 2">
    <name type="scientific">Candidatus Ornithospirochaeta stercoripullorum</name>
    <dbReference type="NCBI Taxonomy" id="2840899"/>
    <lineage>
        <taxon>Bacteria</taxon>
        <taxon>Pseudomonadati</taxon>
        <taxon>Spirochaetota</taxon>
        <taxon>Spirochaetia</taxon>
        <taxon>Spirochaetales</taxon>
        <taxon>Spirochaetaceae</taxon>
        <taxon>Spirochaetaceae incertae sedis</taxon>
        <taxon>Candidatus Ornithospirochaeta</taxon>
    </lineage>
</organism>
<evidence type="ECO:0000313" key="1">
    <source>
        <dbReference type="EMBL" id="MBO8436389.1"/>
    </source>
</evidence>